<organism evidence="3 4">
    <name type="scientific">Fusarium culmorum</name>
    <dbReference type="NCBI Taxonomy" id="5516"/>
    <lineage>
        <taxon>Eukaryota</taxon>
        <taxon>Fungi</taxon>
        <taxon>Dikarya</taxon>
        <taxon>Ascomycota</taxon>
        <taxon>Pezizomycotina</taxon>
        <taxon>Sordariomycetes</taxon>
        <taxon>Hypocreomycetidae</taxon>
        <taxon>Hypocreales</taxon>
        <taxon>Nectriaceae</taxon>
        <taxon>Fusarium</taxon>
    </lineage>
</organism>
<reference evidence="3 4" key="1">
    <citation type="submission" date="2018-02" db="EMBL/GenBank/DDBJ databases">
        <title>Fusarium culmorum secondary metabolites in fungal-bacterial-plant interactions.</title>
        <authorList>
            <person name="Schmidt R."/>
        </authorList>
    </citation>
    <scope>NUCLEOTIDE SEQUENCE [LARGE SCALE GENOMIC DNA]</scope>
    <source>
        <strain evidence="3 4">PV</strain>
    </source>
</reference>
<feature type="signal peptide" evidence="2">
    <location>
        <begin position="1"/>
        <end position="22"/>
    </location>
</feature>
<evidence type="ECO:0000256" key="2">
    <source>
        <dbReference type="SAM" id="SignalP"/>
    </source>
</evidence>
<dbReference type="AlphaFoldDB" id="A0A2T4GWE0"/>
<feature type="region of interest" description="Disordered" evidence="1">
    <location>
        <begin position="578"/>
        <end position="662"/>
    </location>
</feature>
<feature type="chain" id="PRO_5015762663" evidence="2">
    <location>
        <begin position="23"/>
        <end position="1249"/>
    </location>
</feature>
<keyword evidence="2" id="KW-0732">Signal</keyword>
<feature type="region of interest" description="Disordered" evidence="1">
    <location>
        <begin position="331"/>
        <end position="372"/>
    </location>
</feature>
<proteinExistence type="predicted"/>
<sequence length="1249" mass="124570">MAHTMSWRALTAIALTAITVSAYPFQSYNHVARSNKHVYCPLSELCTWGTCTSTTIGLDPKNCGAYGNSCEAGEICVAGECYPLDFGNNKCDITCEPGQWCNDGKCVAIEIAANSRICGKDHKDCSAGAVCINGQCQTLDIDPESKSCGPKKVSCDAGTWCLDDSCIPFILGTYPQTCDKKTPCPLGSSCHHGQCQQISLSTDIYKCGESAKSCTAGQLCVSGSCQFLSFTEEKEQTDSCGSSHGPCDPGFFCYEHECLPISISTDGSKCGKSKKGCGADEICISGICTTNLFREADTSVTICTGDSSGSSGRRPNCPSCYGGKSSNQGYHGKGGSSGKGGSGDHGTSGESYENGGSSGRPGGKPNGGGSSEGGYYNEGGYYVDGSGKPQYGDGNGYYPGTGSGRPGSGYGPGSRPGSGSGDKGGASNFGPGRPGPGSDGNGSPTPACDPDCSSNEICVAGECLTVSDPLSCGPSSGLSRRQTLECPPGFACINDRCVPVDSPINCGGSNCPLNYACIDDACVELGDPANCGGEVCASDEICLAETCTSNPDLASCFGVVCPSGQRCLAGDCVPGRPGIDGNPQGNGGRPGGGDGDGPDAQPTRDGGNDPDDEPSLTVTVSGSVTVIPNPGATDTDGATDGSSGSTTGISGQPEDNDRTSTFGVITQGSNTITFPVNPTQTGLTCSVDSDCNLYVELCVVAGGNVCICRDQLCLVDPDLTPGDPTSTEDIGPATTDDFPAPPTGTTTCTTDEDCLADNNACLFNGENICRCVDGICVQQPITGDAQGRPTSTDTEGPELTTLDGPDGDPTATITLTDDGPELTTLDGPDGEPTATVTLTDAVDTTANAEVTTLDGTDGDATTTGVTPTETATACSSADDCAVNADLCLDGLLNICLCVDGVCIAAPDGDATTTAVVPTETATTPCTTDDDCLVDLGLCVDGLLNLCVCVDAVCVVDGPGGGNDGDPCTDDTQCTSLGSICLDSGVCGPDPDNTGTDCNTAADCTANAGLCLSPLGINLCLCVNSLCVAGPGGGSNDGDACTIDSDCTATGSICLDDNTCGPDPDNTGTDSCNTAADCTANAALCLSPLGINLCLCVNSLCVAAPVGGGNDGDACTDDSDCTAAGSICLGGGTCGPDPNDGGTNSCNAASDCTANAALCLSPLGINLCLCVNSVCIVSGGGGGGNDGDACSVDADCTTAGSECNNSVCGPPTTGGSNSCNVASDCTVNAGLCLSPLGINLCLCVNSICIR</sequence>
<feature type="compositionally biased region" description="Low complexity" evidence="1">
    <location>
        <begin position="615"/>
        <end position="648"/>
    </location>
</feature>
<accession>A0A2T4GWE0</accession>
<evidence type="ECO:0000313" key="3">
    <source>
        <dbReference type="EMBL" id="PTD07841.1"/>
    </source>
</evidence>
<feature type="compositionally biased region" description="Gly residues" evidence="1">
    <location>
        <begin position="356"/>
        <end position="372"/>
    </location>
</feature>
<evidence type="ECO:0000256" key="1">
    <source>
        <dbReference type="SAM" id="MobiDB-lite"/>
    </source>
</evidence>
<dbReference type="OrthoDB" id="4405280at2759"/>
<feature type="region of interest" description="Disordered" evidence="1">
    <location>
        <begin position="386"/>
        <end position="446"/>
    </location>
</feature>
<feature type="compositionally biased region" description="Gly residues" evidence="1">
    <location>
        <begin position="331"/>
        <end position="346"/>
    </location>
</feature>
<feature type="compositionally biased region" description="Gly residues" evidence="1">
    <location>
        <begin position="584"/>
        <end position="595"/>
    </location>
</feature>
<dbReference type="OMA" id="NCDPNAT"/>
<feature type="compositionally biased region" description="Gly residues" evidence="1">
    <location>
        <begin position="393"/>
        <end position="424"/>
    </location>
</feature>
<dbReference type="Proteomes" id="UP000241587">
    <property type="component" value="Unassembled WGS sequence"/>
</dbReference>
<gene>
    <name evidence="3" type="ORF">FCULG_00005294</name>
</gene>
<protein>
    <submittedName>
        <fullName evidence="3">Uncharacterized protein</fullName>
    </submittedName>
</protein>
<comment type="caution">
    <text evidence="3">The sequence shown here is derived from an EMBL/GenBank/DDBJ whole genome shotgun (WGS) entry which is preliminary data.</text>
</comment>
<evidence type="ECO:0000313" key="4">
    <source>
        <dbReference type="Proteomes" id="UP000241587"/>
    </source>
</evidence>
<keyword evidence="4" id="KW-1185">Reference proteome</keyword>
<feature type="region of interest" description="Disordered" evidence="1">
    <location>
        <begin position="782"/>
        <end position="831"/>
    </location>
</feature>
<name>A0A2T4GWE0_FUSCU</name>
<dbReference type="EMBL" id="PVEM01000006">
    <property type="protein sequence ID" value="PTD07841.1"/>
    <property type="molecule type" value="Genomic_DNA"/>
</dbReference>